<dbReference type="EMBL" id="BRPK01000017">
    <property type="protein sequence ID" value="GLB44470.1"/>
    <property type="molecule type" value="Genomic_DNA"/>
</dbReference>
<evidence type="ECO:0000313" key="1">
    <source>
        <dbReference type="EMBL" id="GLB44470.1"/>
    </source>
</evidence>
<comment type="caution">
    <text evidence="1">The sequence shown here is derived from an EMBL/GenBank/DDBJ whole genome shotgun (WGS) entry which is preliminary data.</text>
</comment>
<organism evidence="1 2">
    <name type="scientific">Lyophyllum shimeji</name>
    <name type="common">Hon-shimeji</name>
    <name type="synonym">Tricholoma shimeji</name>
    <dbReference type="NCBI Taxonomy" id="47721"/>
    <lineage>
        <taxon>Eukaryota</taxon>
        <taxon>Fungi</taxon>
        <taxon>Dikarya</taxon>
        <taxon>Basidiomycota</taxon>
        <taxon>Agaricomycotina</taxon>
        <taxon>Agaricomycetes</taxon>
        <taxon>Agaricomycetidae</taxon>
        <taxon>Agaricales</taxon>
        <taxon>Tricholomatineae</taxon>
        <taxon>Lyophyllaceae</taxon>
        <taxon>Lyophyllum</taxon>
    </lineage>
</organism>
<evidence type="ECO:0000313" key="2">
    <source>
        <dbReference type="Proteomes" id="UP001063166"/>
    </source>
</evidence>
<protein>
    <submittedName>
        <fullName evidence="1">Uncharacterized protein</fullName>
    </submittedName>
</protein>
<dbReference type="AlphaFoldDB" id="A0A9P3UU86"/>
<name>A0A9P3UU86_LYOSH</name>
<gene>
    <name evidence="1" type="ORF">LshimejAT787_1700970</name>
</gene>
<proteinExistence type="predicted"/>
<keyword evidence="2" id="KW-1185">Reference proteome</keyword>
<reference evidence="1" key="1">
    <citation type="submission" date="2022-07" db="EMBL/GenBank/DDBJ databases">
        <title>The genome of Lyophyllum shimeji provides insight into the initial evolution of ectomycorrhizal fungal genome.</title>
        <authorList>
            <person name="Kobayashi Y."/>
            <person name="Shibata T."/>
            <person name="Hirakawa H."/>
            <person name="Shigenobu S."/>
            <person name="Nishiyama T."/>
            <person name="Yamada A."/>
            <person name="Hasebe M."/>
            <person name="Kawaguchi M."/>
        </authorList>
    </citation>
    <scope>NUCLEOTIDE SEQUENCE</scope>
    <source>
        <strain evidence="1">AT787</strain>
    </source>
</reference>
<sequence>MKLGGERHHCLMKHCALTARPSRLWSSPSPASNCDPEKYTFRDSKTPRVSMALHAQAVFWSASSTTPIASSKERVPRVGVERRCGT</sequence>
<dbReference type="Proteomes" id="UP001063166">
    <property type="component" value="Unassembled WGS sequence"/>
</dbReference>
<accession>A0A9P3UU86</accession>